<dbReference type="FunFam" id="1.25.40.10:FF:000029">
    <property type="entry name" value="peptidyl-prolyl cis-trans isomerase D"/>
    <property type="match status" value="1"/>
</dbReference>
<dbReference type="PROSITE" id="PS50072">
    <property type="entry name" value="CSA_PPIASE_2"/>
    <property type="match status" value="1"/>
</dbReference>
<dbReference type="VEuPathDB" id="FungiDB:CJJ09_000793"/>
<evidence type="ECO:0000256" key="3">
    <source>
        <dbReference type="ARBA" id="ARBA00022737"/>
    </source>
</evidence>
<name>A0A0L0P3X7_CANAR</name>
<dbReference type="Proteomes" id="UP000037122">
    <property type="component" value="Unassembled WGS sequence"/>
</dbReference>
<dbReference type="AlphaFoldDB" id="A0A0L0P3X7"/>
<dbReference type="VEuPathDB" id="FungiDB:CJI97_003387"/>
<dbReference type="InterPro" id="IPR011990">
    <property type="entry name" value="TPR-like_helical_dom_sf"/>
</dbReference>
<dbReference type="VEuPathDB" id="FungiDB:QG37_01935"/>
<keyword evidence="3" id="KW-0677">Repeat</keyword>
<dbReference type="SMART" id="SM00028">
    <property type="entry name" value="TPR"/>
    <property type="match status" value="1"/>
</dbReference>
<reference evidence="10" key="1">
    <citation type="journal article" date="2015" name="BMC Genomics">
        <title>Draft genome of a commonly misdiagnosed multidrug resistant pathogen Candida auris.</title>
        <authorList>
            <person name="Chatterjee S."/>
            <person name="Alampalli S.V."/>
            <person name="Nageshan R.K."/>
            <person name="Chettiar S.T."/>
            <person name="Joshi S."/>
            <person name="Tatu U.S."/>
        </authorList>
    </citation>
    <scope>NUCLEOTIDE SEQUENCE [LARGE SCALE GENOMIC DNA]</scope>
    <source>
        <strain evidence="10">6684</strain>
    </source>
</reference>
<dbReference type="SUPFAM" id="SSF50891">
    <property type="entry name" value="Cyclophilin-like"/>
    <property type="match status" value="1"/>
</dbReference>
<sequence length="347" mass="39857">MRVEEVLPKVYLDIAVGEKDVGRIVAELYLNRAPSTVDAFLENLHTYKGHHFDRAIKNFMIQCENGNSNNESKLEIENVNDKFDQPFLLALAGNSVSQFFITTSKSQHLQGKHTCFGRVIRGKSIIREIEYVKTGKEYNPVEPVKITGCGTWEVDDPVPIYNACYEEVAGDVYEEYPDDDSHIDKESSASVYRAATAIKNAGGEIFKRGDPQNAFFKYRKALRYVMEYFPDPDEEPDYFAKYTELKKKIYLNMSLATLKLEQYPKCLDYCEYLLAMVLTQQEKAKTFFRKGSASLELRKFEDAISSLKEAQRLAPEDKAITTKLARAEELLRAKKKAEKDKYAKMFR</sequence>
<keyword evidence="4 7" id="KW-0802">TPR repeat</keyword>
<evidence type="ECO:0000313" key="10">
    <source>
        <dbReference type="Proteomes" id="UP000037122"/>
    </source>
</evidence>
<dbReference type="Pfam" id="PF00160">
    <property type="entry name" value="Pro_isomerase"/>
    <property type="match status" value="1"/>
</dbReference>
<dbReference type="GO" id="GO:0051082">
    <property type="term" value="F:unfolded protein binding"/>
    <property type="evidence" value="ECO:0007669"/>
    <property type="project" value="UniProtKB-ARBA"/>
</dbReference>
<feature type="repeat" description="TPR" evidence="7">
    <location>
        <begin position="284"/>
        <end position="317"/>
    </location>
</feature>
<dbReference type="GO" id="GO:0042026">
    <property type="term" value="P:protein refolding"/>
    <property type="evidence" value="ECO:0007669"/>
    <property type="project" value="UniProtKB-ARBA"/>
</dbReference>
<dbReference type="PROSITE" id="PS50005">
    <property type="entry name" value="TPR"/>
    <property type="match status" value="1"/>
</dbReference>
<dbReference type="PANTHER" id="PTHR46512">
    <property type="entry name" value="PEPTIDYLPROLYL ISOMERASE"/>
    <property type="match status" value="1"/>
</dbReference>
<dbReference type="InterPro" id="IPR050754">
    <property type="entry name" value="FKBP4/5/8-like"/>
</dbReference>
<dbReference type="CDD" id="cd00317">
    <property type="entry name" value="cyclophilin"/>
    <property type="match status" value="1"/>
</dbReference>
<comment type="catalytic activity">
    <reaction evidence="1">
        <text>[protein]-peptidylproline (omega=180) = [protein]-peptidylproline (omega=0)</text>
        <dbReference type="Rhea" id="RHEA:16237"/>
        <dbReference type="Rhea" id="RHEA-COMP:10747"/>
        <dbReference type="Rhea" id="RHEA-COMP:10748"/>
        <dbReference type="ChEBI" id="CHEBI:83833"/>
        <dbReference type="ChEBI" id="CHEBI:83834"/>
        <dbReference type="EC" id="5.2.1.8"/>
    </reaction>
</comment>
<dbReference type="InterPro" id="IPR002130">
    <property type="entry name" value="Cyclophilin-type_PPIase_dom"/>
</dbReference>
<gene>
    <name evidence="9" type="ORF">QG37_01935</name>
</gene>
<evidence type="ECO:0000256" key="5">
    <source>
        <dbReference type="ARBA" id="ARBA00023110"/>
    </source>
</evidence>
<dbReference type="PRINTS" id="PR00153">
    <property type="entry name" value="CSAPPISMRASE"/>
</dbReference>
<evidence type="ECO:0000313" key="9">
    <source>
        <dbReference type="EMBL" id="KNE01062.1"/>
    </source>
</evidence>
<evidence type="ECO:0000256" key="7">
    <source>
        <dbReference type="PROSITE-ProRule" id="PRU00339"/>
    </source>
</evidence>
<evidence type="ECO:0000256" key="1">
    <source>
        <dbReference type="ARBA" id="ARBA00000971"/>
    </source>
</evidence>
<dbReference type="Gene3D" id="1.25.40.10">
    <property type="entry name" value="Tetratricopeptide repeat domain"/>
    <property type="match status" value="1"/>
</dbReference>
<dbReference type="VEuPathDB" id="FungiDB:CJI96_0001849"/>
<evidence type="ECO:0000256" key="2">
    <source>
        <dbReference type="ARBA" id="ARBA00013194"/>
    </source>
</evidence>
<keyword evidence="5" id="KW-0697">Rotamase</keyword>
<dbReference type="EC" id="5.2.1.8" evidence="2"/>
<evidence type="ECO:0000256" key="6">
    <source>
        <dbReference type="ARBA" id="ARBA00023235"/>
    </source>
</evidence>
<dbReference type="SUPFAM" id="SSF48452">
    <property type="entry name" value="TPR-like"/>
    <property type="match status" value="1"/>
</dbReference>
<feature type="domain" description="PPIase cyclophilin-type" evidence="8">
    <location>
        <begin position="11"/>
        <end position="151"/>
    </location>
</feature>
<dbReference type="VEuPathDB" id="FungiDB:B9J08_003312"/>
<dbReference type="GO" id="GO:0003755">
    <property type="term" value="F:peptidyl-prolyl cis-trans isomerase activity"/>
    <property type="evidence" value="ECO:0007669"/>
    <property type="project" value="UniProtKB-KW"/>
</dbReference>
<evidence type="ECO:0000259" key="8">
    <source>
        <dbReference type="PROSITE" id="PS50072"/>
    </source>
</evidence>
<accession>A0A0L0P3X7</accession>
<dbReference type="InterPro" id="IPR029000">
    <property type="entry name" value="Cyclophilin-like_dom_sf"/>
</dbReference>
<protein>
    <recommendedName>
        <fullName evidence="2">peptidylprolyl isomerase</fullName>
        <ecNumber evidence="2">5.2.1.8</ecNumber>
    </recommendedName>
</protein>
<proteinExistence type="predicted"/>
<comment type="caution">
    <text evidence="9">The sequence shown here is derived from an EMBL/GenBank/DDBJ whole genome shotgun (WGS) entry which is preliminary data.</text>
</comment>
<dbReference type="InterPro" id="IPR019734">
    <property type="entry name" value="TPR_rpt"/>
</dbReference>
<dbReference type="VEuPathDB" id="FungiDB:CJJ07_000894"/>
<dbReference type="Gene3D" id="2.40.100.10">
    <property type="entry name" value="Cyclophilin-like"/>
    <property type="match status" value="1"/>
</dbReference>
<organism evidence="9 10">
    <name type="scientific">Candidozyma auris</name>
    <name type="common">Yeast</name>
    <name type="synonym">Candida auris</name>
    <dbReference type="NCBI Taxonomy" id="498019"/>
    <lineage>
        <taxon>Eukaryota</taxon>
        <taxon>Fungi</taxon>
        <taxon>Dikarya</taxon>
        <taxon>Ascomycota</taxon>
        <taxon>Saccharomycotina</taxon>
        <taxon>Pichiomycetes</taxon>
        <taxon>Metschnikowiaceae</taxon>
        <taxon>Candidozyma</taxon>
    </lineage>
</organism>
<evidence type="ECO:0000256" key="4">
    <source>
        <dbReference type="ARBA" id="ARBA00022803"/>
    </source>
</evidence>
<dbReference type="EMBL" id="LGST01000016">
    <property type="protein sequence ID" value="KNE01062.1"/>
    <property type="molecule type" value="Genomic_DNA"/>
</dbReference>
<keyword evidence="6" id="KW-0413">Isomerase</keyword>